<organism evidence="1 2">
    <name type="scientific">Nocardia elegans</name>
    <dbReference type="NCBI Taxonomy" id="300029"/>
    <lineage>
        <taxon>Bacteria</taxon>
        <taxon>Bacillati</taxon>
        <taxon>Actinomycetota</taxon>
        <taxon>Actinomycetes</taxon>
        <taxon>Mycobacteriales</taxon>
        <taxon>Nocardiaceae</taxon>
        <taxon>Nocardia</taxon>
    </lineage>
</organism>
<evidence type="ECO:0000313" key="2">
    <source>
        <dbReference type="Proteomes" id="UP001602089"/>
    </source>
</evidence>
<comment type="caution">
    <text evidence="1">The sequence shown here is derived from an EMBL/GenBank/DDBJ whole genome shotgun (WGS) entry which is preliminary data.</text>
</comment>
<dbReference type="EMBL" id="JBIATK010000002">
    <property type="protein sequence ID" value="MFF4022628.1"/>
    <property type="molecule type" value="Genomic_DNA"/>
</dbReference>
<name>A0ABW6TD03_9NOCA</name>
<gene>
    <name evidence="1" type="ORF">ACFYY5_07265</name>
</gene>
<keyword evidence="2" id="KW-1185">Reference proteome</keyword>
<reference evidence="1 2" key="1">
    <citation type="submission" date="2024-10" db="EMBL/GenBank/DDBJ databases">
        <title>The Natural Products Discovery Center: Release of the First 8490 Sequenced Strains for Exploring Actinobacteria Biosynthetic Diversity.</title>
        <authorList>
            <person name="Kalkreuter E."/>
            <person name="Kautsar S.A."/>
            <person name="Yang D."/>
            <person name="Bader C.D."/>
            <person name="Teijaro C.N."/>
            <person name="Fluegel L."/>
            <person name="Davis C.M."/>
            <person name="Simpson J.R."/>
            <person name="Lauterbach L."/>
            <person name="Steele A.D."/>
            <person name="Gui C."/>
            <person name="Meng S."/>
            <person name="Li G."/>
            <person name="Viehrig K."/>
            <person name="Ye F."/>
            <person name="Su P."/>
            <person name="Kiefer A.F."/>
            <person name="Nichols A."/>
            <person name="Cepeda A.J."/>
            <person name="Yan W."/>
            <person name="Fan B."/>
            <person name="Jiang Y."/>
            <person name="Adhikari A."/>
            <person name="Zheng C.-J."/>
            <person name="Schuster L."/>
            <person name="Cowan T.M."/>
            <person name="Smanski M.J."/>
            <person name="Chevrette M.G."/>
            <person name="De Carvalho L.P.S."/>
            <person name="Shen B."/>
        </authorList>
    </citation>
    <scope>NUCLEOTIDE SEQUENCE [LARGE SCALE GENOMIC DNA]</scope>
    <source>
        <strain evidence="1 2">NPDC001867</strain>
    </source>
</reference>
<protein>
    <submittedName>
        <fullName evidence="1">Uncharacterized protein</fullName>
    </submittedName>
</protein>
<sequence length="85" mass="9439">MLVIPAGTSKERAGHHFIDISRAYLLHGDRRQAFGALQKARAITPAQTRYNPMVHETVRALARAEARSVDTVHGFSVWCGIADRL</sequence>
<accession>A0ABW6TD03</accession>
<dbReference type="Proteomes" id="UP001602089">
    <property type="component" value="Unassembled WGS sequence"/>
</dbReference>
<evidence type="ECO:0000313" key="1">
    <source>
        <dbReference type="EMBL" id="MFF4022628.1"/>
    </source>
</evidence>
<proteinExistence type="predicted"/>
<dbReference type="RefSeq" id="WP_195022580.1">
    <property type="nucleotide sequence ID" value="NZ_JADLPS010000005.1"/>
</dbReference>